<evidence type="ECO:0000256" key="1">
    <source>
        <dbReference type="SAM" id="Coils"/>
    </source>
</evidence>
<proteinExistence type="predicted"/>
<dbReference type="EMBL" id="JAAGVY010000074">
    <property type="protein sequence ID" value="NEN25726.1"/>
    <property type="molecule type" value="Genomic_DNA"/>
</dbReference>
<keyword evidence="3" id="KW-1185">Reference proteome</keyword>
<feature type="coiled-coil region" evidence="1">
    <location>
        <begin position="71"/>
        <end position="98"/>
    </location>
</feature>
<dbReference type="RefSeq" id="WP_163287174.1">
    <property type="nucleotide sequence ID" value="NZ_JAAGVY010000074.1"/>
</dbReference>
<evidence type="ECO:0000313" key="3">
    <source>
        <dbReference type="Proteomes" id="UP000486602"/>
    </source>
</evidence>
<accession>A0A7K3WW32</accession>
<protein>
    <submittedName>
        <fullName evidence="2">Uncharacterized protein</fullName>
    </submittedName>
</protein>
<keyword evidence="1" id="KW-0175">Coiled coil</keyword>
<name>A0A7K3WW32_9FLAO</name>
<organism evidence="2 3">
    <name type="scientific">Cryomorpha ignava</name>
    <dbReference type="NCBI Taxonomy" id="101383"/>
    <lineage>
        <taxon>Bacteria</taxon>
        <taxon>Pseudomonadati</taxon>
        <taxon>Bacteroidota</taxon>
        <taxon>Flavobacteriia</taxon>
        <taxon>Flavobacteriales</taxon>
        <taxon>Cryomorphaceae</taxon>
        <taxon>Cryomorpha</taxon>
    </lineage>
</organism>
<dbReference type="AlphaFoldDB" id="A0A7K3WW32"/>
<reference evidence="2 3" key="1">
    <citation type="submission" date="2020-02" db="EMBL/GenBank/DDBJ databases">
        <title>Out from the shadows clarifying the taxonomy of the family Cryomorphaceae and related taxa by utilizing the GTDB taxonomic framework.</title>
        <authorList>
            <person name="Bowman J.P."/>
        </authorList>
    </citation>
    <scope>NUCLEOTIDE SEQUENCE [LARGE SCALE GENOMIC DNA]</scope>
    <source>
        <strain evidence="2 3">QSSC 1-22</strain>
    </source>
</reference>
<sequence>MFLDTINDLKILINEKTIEIETINERMQKLTWLNGLDETCLMLINDLISAAKDLKSSLIRQFISLDVLKKSQIALEEIANFKNAIDDLEETYEDLDSVFFFLPEIPEFVETTKRLSLI</sequence>
<evidence type="ECO:0000313" key="2">
    <source>
        <dbReference type="EMBL" id="NEN25726.1"/>
    </source>
</evidence>
<gene>
    <name evidence="2" type="ORF">G3O08_19740</name>
</gene>
<comment type="caution">
    <text evidence="2">The sequence shown here is derived from an EMBL/GenBank/DDBJ whole genome shotgun (WGS) entry which is preliminary data.</text>
</comment>
<dbReference type="Proteomes" id="UP000486602">
    <property type="component" value="Unassembled WGS sequence"/>
</dbReference>